<organism evidence="1 2">
    <name type="scientific">Cetraspora pellucida</name>
    <dbReference type="NCBI Taxonomy" id="1433469"/>
    <lineage>
        <taxon>Eukaryota</taxon>
        <taxon>Fungi</taxon>
        <taxon>Fungi incertae sedis</taxon>
        <taxon>Mucoromycota</taxon>
        <taxon>Glomeromycotina</taxon>
        <taxon>Glomeromycetes</taxon>
        <taxon>Diversisporales</taxon>
        <taxon>Gigasporaceae</taxon>
        <taxon>Cetraspora</taxon>
    </lineage>
</organism>
<protein>
    <submittedName>
        <fullName evidence="1">12492_t:CDS:1</fullName>
    </submittedName>
</protein>
<accession>A0ACA9LGZ3</accession>
<reference evidence="1" key="1">
    <citation type="submission" date="2021-06" db="EMBL/GenBank/DDBJ databases">
        <authorList>
            <person name="Kallberg Y."/>
            <person name="Tangrot J."/>
            <person name="Rosling A."/>
        </authorList>
    </citation>
    <scope>NUCLEOTIDE SEQUENCE</scope>
    <source>
        <strain evidence="1">28 12/20/2015</strain>
    </source>
</reference>
<evidence type="ECO:0000313" key="1">
    <source>
        <dbReference type="EMBL" id="CAG8527948.1"/>
    </source>
</evidence>
<dbReference type="EMBL" id="CAJVPW010003685">
    <property type="protein sequence ID" value="CAG8527948.1"/>
    <property type="molecule type" value="Genomic_DNA"/>
</dbReference>
<comment type="caution">
    <text evidence="1">The sequence shown here is derived from an EMBL/GenBank/DDBJ whole genome shotgun (WGS) entry which is preliminary data.</text>
</comment>
<gene>
    <name evidence="1" type="ORF">SPELUC_LOCUS4235</name>
</gene>
<proteinExistence type="predicted"/>
<evidence type="ECO:0000313" key="2">
    <source>
        <dbReference type="Proteomes" id="UP000789366"/>
    </source>
</evidence>
<dbReference type="Proteomes" id="UP000789366">
    <property type="component" value="Unassembled WGS sequence"/>
</dbReference>
<sequence>MPMGGQYQQQQPNFANDMPTGGQYQQQSKVVQQQQPNFANDMPMGGQYQQQSKVVQQQQVIHKQIIYAGNNQPQQPQIANGGQYQQTIQSQQKTVITNVNPSAYPPAYNNGIQSPQQQYNQMGNGGQMTGNFINGNQGMMMSQPNQMGYSNQPGKVNLGHTDAINVHFVEKIPIEQCYANGK</sequence>
<name>A0ACA9LGZ3_9GLOM</name>
<keyword evidence="2" id="KW-1185">Reference proteome</keyword>